<sequence>MPPLLADQSDATQSDAAPGVGLLAAAAFGPRPGTRELPQAETAEGHWLRAVALGGQGRYAAAHTELNRVAAGRPDPVVSSLASSTEASLLRQLGWHRLASGFDGRALGVLGSAADPAGVSGRAARADALTGLAADVLGCGRLDLGFRLLARCAELLDAGDPRLWRQQIRLNWVTAEMSLASGDPDRGHRHAGLAVELARDTDSVRHQVKSKLLLAAAVSAGPDPAAAAAPAAEIVESCAEHGLVPLRWAAAMLLNGVQPSPEAAGVRDACRRQIRDWGGRFRNP</sequence>
<proteinExistence type="predicted"/>
<gene>
    <name evidence="1" type="ORF">SAMN05444580_12328</name>
</gene>
<evidence type="ECO:0000313" key="1">
    <source>
        <dbReference type="EMBL" id="SDE60829.1"/>
    </source>
</evidence>
<organism evidence="1 2">
    <name type="scientific">Rhodococcus tukisamuensis</name>
    <dbReference type="NCBI Taxonomy" id="168276"/>
    <lineage>
        <taxon>Bacteria</taxon>
        <taxon>Bacillati</taxon>
        <taxon>Actinomycetota</taxon>
        <taxon>Actinomycetes</taxon>
        <taxon>Mycobacteriales</taxon>
        <taxon>Nocardiaceae</taxon>
        <taxon>Rhodococcus</taxon>
    </lineage>
</organism>
<accession>A0A1G7EB04</accession>
<dbReference type="RefSeq" id="WP_175478208.1">
    <property type="nucleotide sequence ID" value="NZ_FNAB01000023.1"/>
</dbReference>
<reference evidence="1 2" key="1">
    <citation type="submission" date="2016-10" db="EMBL/GenBank/DDBJ databases">
        <authorList>
            <person name="de Groot N.N."/>
        </authorList>
    </citation>
    <scope>NUCLEOTIDE SEQUENCE [LARGE SCALE GENOMIC DNA]</scope>
    <source>
        <strain evidence="1 2">JCM 11308</strain>
    </source>
</reference>
<protein>
    <submittedName>
        <fullName evidence="1">Uncharacterized protein</fullName>
    </submittedName>
</protein>
<dbReference type="AlphaFoldDB" id="A0A1G7EB04"/>
<evidence type="ECO:0000313" key="2">
    <source>
        <dbReference type="Proteomes" id="UP000199417"/>
    </source>
</evidence>
<keyword evidence="2" id="KW-1185">Reference proteome</keyword>
<dbReference type="STRING" id="168276.SAMN05444580_12328"/>
<name>A0A1G7EB04_9NOCA</name>
<dbReference type="EMBL" id="FNAB01000023">
    <property type="protein sequence ID" value="SDE60829.1"/>
    <property type="molecule type" value="Genomic_DNA"/>
</dbReference>
<dbReference type="Proteomes" id="UP000199417">
    <property type="component" value="Unassembled WGS sequence"/>
</dbReference>